<comment type="caution">
    <text evidence="2">The sequence shown here is derived from an EMBL/GenBank/DDBJ whole genome shotgun (WGS) entry which is preliminary data.</text>
</comment>
<name>A0AAV2HE64_LYMST</name>
<reference evidence="2 3" key="1">
    <citation type="submission" date="2024-04" db="EMBL/GenBank/DDBJ databases">
        <authorList>
            <consortium name="Genoscope - CEA"/>
            <person name="William W."/>
        </authorList>
    </citation>
    <scope>NUCLEOTIDE SEQUENCE [LARGE SCALE GENOMIC DNA]</scope>
</reference>
<gene>
    <name evidence="2" type="ORF">GSLYS_00006269001</name>
</gene>
<evidence type="ECO:0000313" key="2">
    <source>
        <dbReference type="EMBL" id="CAL1532190.1"/>
    </source>
</evidence>
<evidence type="ECO:0000313" key="3">
    <source>
        <dbReference type="Proteomes" id="UP001497497"/>
    </source>
</evidence>
<accession>A0AAV2HE64</accession>
<feature type="chain" id="PRO_5043740982" evidence="1">
    <location>
        <begin position="25"/>
        <end position="240"/>
    </location>
</feature>
<dbReference type="Gene3D" id="2.170.300.10">
    <property type="entry name" value="Tie2 ligand-binding domain superfamily"/>
    <property type="match status" value="1"/>
</dbReference>
<sequence length="240" mass="26539">MITKITTSIVSWSMLILVQYVIYSSEQSCTTTDRFNNAWFGAVCQYKCHCKNNVACNVINGDCPNGCDIGWFGPACQYADLAKTAQLTLSDGATQDVTKIIDGDDTTCAAITGSSFSLHITWTSNIYFTWLRLFVGNAELQKESFSIKFPDNVSTQNLECLKVFVDKKTVDVFCNISKPTRHIVLNGSTVITLCSLYISKGRNVALKQSTNQTSTYRQPPLFISSNAVDGSCQLLHVFLD</sequence>
<dbReference type="AlphaFoldDB" id="A0AAV2HE64"/>
<keyword evidence="3" id="KW-1185">Reference proteome</keyword>
<evidence type="ECO:0000256" key="1">
    <source>
        <dbReference type="SAM" id="SignalP"/>
    </source>
</evidence>
<protein>
    <submittedName>
        <fullName evidence="2">Uncharacterized protein</fullName>
    </submittedName>
</protein>
<feature type="signal peptide" evidence="1">
    <location>
        <begin position="1"/>
        <end position="24"/>
    </location>
</feature>
<proteinExistence type="predicted"/>
<dbReference type="EMBL" id="CAXITT010000109">
    <property type="protein sequence ID" value="CAL1532190.1"/>
    <property type="molecule type" value="Genomic_DNA"/>
</dbReference>
<dbReference type="Proteomes" id="UP001497497">
    <property type="component" value="Unassembled WGS sequence"/>
</dbReference>
<organism evidence="2 3">
    <name type="scientific">Lymnaea stagnalis</name>
    <name type="common">Great pond snail</name>
    <name type="synonym">Helix stagnalis</name>
    <dbReference type="NCBI Taxonomy" id="6523"/>
    <lineage>
        <taxon>Eukaryota</taxon>
        <taxon>Metazoa</taxon>
        <taxon>Spiralia</taxon>
        <taxon>Lophotrochozoa</taxon>
        <taxon>Mollusca</taxon>
        <taxon>Gastropoda</taxon>
        <taxon>Heterobranchia</taxon>
        <taxon>Euthyneura</taxon>
        <taxon>Panpulmonata</taxon>
        <taxon>Hygrophila</taxon>
        <taxon>Lymnaeoidea</taxon>
        <taxon>Lymnaeidae</taxon>
        <taxon>Lymnaea</taxon>
    </lineage>
</organism>
<keyword evidence="1" id="KW-0732">Signal</keyword>